<name>A0A1H1NSB6_9ACTN</name>
<organism evidence="1 2">
    <name type="scientific">Actinopolymorpha singaporensis</name>
    <dbReference type="NCBI Taxonomy" id="117157"/>
    <lineage>
        <taxon>Bacteria</taxon>
        <taxon>Bacillati</taxon>
        <taxon>Actinomycetota</taxon>
        <taxon>Actinomycetes</taxon>
        <taxon>Propionibacteriales</taxon>
        <taxon>Actinopolymorphaceae</taxon>
        <taxon>Actinopolymorpha</taxon>
    </lineage>
</organism>
<reference evidence="1 2" key="1">
    <citation type="submission" date="2016-10" db="EMBL/GenBank/DDBJ databases">
        <authorList>
            <person name="de Groot N.N."/>
        </authorList>
    </citation>
    <scope>NUCLEOTIDE SEQUENCE [LARGE SCALE GENOMIC DNA]</scope>
    <source>
        <strain evidence="1 2">DSM 22024</strain>
    </source>
</reference>
<dbReference type="AlphaFoldDB" id="A0A1H1NSB6"/>
<evidence type="ECO:0000313" key="1">
    <source>
        <dbReference type="EMBL" id="SDS01851.1"/>
    </source>
</evidence>
<gene>
    <name evidence="1" type="ORF">SAMN04489717_1348</name>
</gene>
<evidence type="ECO:0000313" key="2">
    <source>
        <dbReference type="Proteomes" id="UP000198983"/>
    </source>
</evidence>
<proteinExistence type="predicted"/>
<protein>
    <submittedName>
        <fullName evidence="1">Uncharacterized protein</fullName>
    </submittedName>
</protein>
<keyword evidence="2" id="KW-1185">Reference proteome</keyword>
<accession>A0A1H1NSB6</accession>
<sequence>MRLMVAAMRSPACQLCLALFATELSLVDDELCR</sequence>
<dbReference type="EMBL" id="LT629732">
    <property type="protein sequence ID" value="SDS01851.1"/>
    <property type="molecule type" value="Genomic_DNA"/>
</dbReference>
<dbReference type="STRING" id="117157.SAMN04489717_1348"/>
<dbReference type="Proteomes" id="UP000198983">
    <property type="component" value="Chromosome I"/>
</dbReference>